<evidence type="ECO:0000256" key="4">
    <source>
        <dbReference type="ARBA" id="ARBA00022777"/>
    </source>
</evidence>
<dbReference type="GO" id="GO:0005829">
    <property type="term" value="C:cytosol"/>
    <property type="evidence" value="ECO:0007669"/>
    <property type="project" value="TreeGrafter"/>
</dbReference>
<dbReference type="CDD" id="cd04921">
    <property type="entry name" value="ACT_AKi-HSDH-ThrA-like_1"/>
    <property type="match status" value="1"/>
</dbReference>
<evidence type="ECO:0000256" key="6">
    <source>
        <dbReference type="ARBA" id="ARBA00047872"/>
    </source>
</evidence>
<dbReference type="InterPro" id="IPR036393">
    <property type="entry name" value="AceGlu_kinase-like_sf"/>
</dbReference>
<keyword evidence="2 7" id="KW-0808">Transferase</keyword>
<keyword evidence="4 7" id="KW-0418">Kinase</keyword>
<evidence type="ECO:0000256" key="7">
    <source>
        <dbReference type="RuleBase" id="RU003448"/>
    </source>
</evidence>
<keyword evidence="3" id="KW-0547">Nucleotide-binding</keyword>
<dbReference type="EC" id="2.7.2.4" evidence="7"/>
<comment type="catalytic activity">
    <reaction evidence="6 7">
        <text>L-aspartate + ATP = 4-phospho-L-aspartate + ADP</text>
        <dbReference type="Rhea" id="RHEA:23776"/>
        <dbReference type="ChEBI" id="CHEBI:29991"/>
        <dbReference type="ChEBI" id="CHEBI:30616"/>
        <dbReference type="ChEBI" id="CHEBI:57535"/>
        <dbReference type="ChEBI" id="CHEBI:456216"/>
        <dbReference type="EC" id="2.7.2.4"/>
    </reaction>
</comment>
<feature type="domain" description="ACT" evidence="9">
    <location>
        <begin position="335"/>
        <end position="409"/>
    </location>
</feature>
<dbReference type="InterPro" id="IPR054352">
    <property type="entry name" value="ACT_Aspartokinase"/>
</dbReference>
<comment type="similarity">
    <text evidence="1 7">Belongs to the aspartokinase family.</text>
</comment>
<dbReference type="InterPro" id="IPR005260">
    <property type="entry name" value="Asp_kin_monofn"/>
</dbReference>
<dbReference type="Proteomes" id="UP000007722">
    <property type="component" value="Chromosome"/>
</dbReference>
<keyword evidence="5" id="KW-0067">ATP-binding</keyword>
<proteinExistence type="inferred from homology"/>
<dbReference type="Gene3D" id="3.30.2130.10">
    <property type="entry name" value="VC0802-like"/>
    <property type="match status" value="2"/>
</dbReference>
<dbReference type="UniPathway" id="UPA00050">
    <property type="reaction ID" value="UER00461"/>
</dbReference>
<dbReference type="STRING" id="456320.Mvol_0862"/>
<dbReference type="UniPathway" id="UPA00034">
    <property type="reaction ID" value="UER00015"/>
</dbReference>
<evidence type="ECO:0000259" key="9">
    <source>
        <dbReference type="PROSITE" id="PS51671"/>
    </source>
</evidence>
<dbReference type="UniPathway" id="UPA00051">
    <property type="reaction ID" value="UER00462"/>
</dbReference>
<gene>
    <name evidence="10" type="ordered locus">Mvol_0862</name>
</gene>
<dbReference type="InterPro" id="IPR001341">
    <property type="entry name" value="Asp_kinase"/>
</dbReference>
<dbReference type="EMBL" id="CP002057">
    <property type="protein sequence ID" value="ADI36521.1"/>
    <property type="molecule type" value="Genomic_DNA"/>
</dbReference>
<dbReference type="PANTHER" id="PTHR21499">
    <property type="entry name" value="ASPARTATE KINASE"/>
    <property type="match status" value="1"/>
</dbReference>
<dbReference type="InterPro" id="IPR002912">
    <property type="entry name" value="ACT_dom"/>
</dbReference>
<protein>
    <recommendedName>
        <fullName evidence="7">Aspartokinase</fullName>
        <ecNumber evidence="7">2.7.2.4</ecNumber>
    </recommendedName>
</protein>
<dbReference type="Gene3D" id="3.40.1160.10">
    <property type="entry name" value="Acetylglutamate kinase-like"/>
    <property type="match status" value="1"/>
</dbReference>
<comment type="pathway">
    <text evidence="8">Amino-acid biosynthesis; L-threonine biosynthesis; L-threonine from L-aspartate: step 1/5.</text>
</comment>
<dbReference type="PROSITE" id="PS00324">
    <property type="entry name" value="ASPARTOKINASE"/>
    <property type="match status" value="1"/>
</dbReference>
<evidence type="ECO:0000256" key="1">
    <source>
        <dbReference type="ARBA" id="ARBA00010122"/>
    </source>
</evidence>
<evidence type="ECO:0000313" key="10">
    <source>
        <dbReference type="EMBL" id="ADI36521.1"/>
    </source>
</evidence>
<dbReference type="GO" id="GO:0004072">
    <property type="term" value="F:aspartate kinase activity"/>
    <property type="evidence" value="ECO:0007669"/>
    <property type="project" value="UniProtKB-EC"/>
</dbReference>
<dbReference type="NCBIfam" id="TIGR00656">
    <property type="entry name" value="asp_kin_monofn"/>
    <property type="match status" value="1"/>
</dbReference>
<reference evidence="10 11" key="1">
    <citation type="submission" date="2010-05" db="EMBL/GenBank/DDBJ databases">
        <title>Complete sequence of Methanococcus voltae A3.</title>
        <authorList>
            <consortium name="US DOE Joint Genome Institute"/>
            <person name="Lucas S."/>
            <person name="Copeland A."/>
            <person name="Lapidus A."/>
            <person name="Cheng J.-F."/>
            <person name="Bruce D."/>
            <person name="Goodwin L."/>
            <person name="Pitluck S."/>
            <person name="Lowry S."/>
            <person name="Clum A."/>
            <person name="Land M."/>
            <person name="Hauser L."/>
            <person name="Kyrpides N."/>
            <person name="Mikhailova N."/>
            <person name="Whitman W.B."/>
            <person name="Woyke T."/>
        </authorList>
    </citation>
    <scope>NUCLEOTIDE SEQUENCE [LARGE SCALE GENOMIC DNA]</scope>
    <source>
        <strain evidence="11">ATCC BAA-1334 / A3</strain>
    </source>
</reference>
<evidence type="ECO:0000256" key="5">
    <source>
        <dbReference type="ARBA" id="ARBA00022840"/>
    </source>
</evidence>
<dbReference type="InterPro" id="IPR001048">
    <property type="entry name" value="Asp/Glu/Uridylate_kinase"/>
</dbReference>
<dbReference type="eggNOG" id="arCOG00861">
    <property type="taxonomic scope" value="Archaea"/>
</dbReference>
<dbReference type="FunFam" id="3.30.2130.10:FF:000001">
    <property type="entry name" value="Bifunctional aspartokinase/homoserine dehydrogenase"/>
    <property type="match status" value="1"/>
</dbReference>
<dbReference type="CDD" id="cd04892">
    <property type="entry name" value="ACT_AK-like_2"/>
    <property type="match status" value="1"/>
</dbReference>
<dbReference type="GO" id="GO:0005524">
    <property type="term" value="F:ATP binding"/>
    <property type="evidence" value="ECO:0007669"/>
    <property type="project" value="UniProtKB-KW"/>
</dbReference>
<dbReference type="SUPFAM" id="SSF55021">
    <property type="entry name" value="ACT-like"/>
    <property type="match status" value="2"/>
</dbReference>
<dbReference type="PANTHER" id="PTHR21499:SF59">
    <property type="entry name" value="ASPARTOKINASE"/>
    <property type="match status" value="1"/>
</dbReference>
<dbReference type="GO" id="GO:0009089">
    <property type="term" value="P:lysine biosynthetic process via diaminopimelate"/>
    <property type="evidence" value="ECO:0007669"/>
    <property type="project" value="UniProtKB-UniPathway"/>
</dbReference>
<dbReference type="HOGENOM" id="CLU_009116_6_0_2"/>
<dbReference type="InterPro" id="IPR018042">
    <property type="entry name" value="Aspartate_kinase_CS"/>
</dbReference>
<dbReference type="NCBIfam" id="TIGR00657">
    <property type="entry name" value="asp_kinases"/>
    <property type="match status" value="1"/>
</dbReference>
<evidence type="ECO:0000313" key="11">
    <source>
        <dbReference type="Proteomes" id="UP000007722"/>
    </source>
</evidence>
<comment type="pathway">
    <text evidence="8">Amino-acid biosynthesis; L-lysine biosynthesis via DAP pathway; (S)-tetrahydrodipicolinate from L-aspartate: step 1/4.</text>
</comment>
<sequence>MVIMMITVMKFGGTSVGDGKRIKNVSKIVSDRFKRGNGDNHQDHNHIVVVTSAMTQITNSLIDISKEALDVRDIARVNSFIQDVRDRHHLAILEAIEDPEIQEETRIVIENTLEQLEKVLLGVTYLGELTPKSKDFILSFGERLCAPILCGALKDKGNKSICLTGREAGIITDNNFGCAKVIDLRVKGTITPLLELGVIPVITGFIGGTKEEEITTLGRGGSDYSAALVGAGLEADMVEIWTDVSGVLSADPRTVEKVKKIPKMSYLEAMELAYFGAKVLHPRTVEPVMEKGIPLKIKNTFEPENEGTLINGDIEPSDRPIKAITTIKDVILINIFGGGMVGVSGTAARIFNALGRSNANVILITQGSSETNISIVIYDGELEAIKCVRELKKEFDGCHLIKDVSFDKEVCVVSAVGSDMKGSKGIAGDLFTAVAESGANIKMIAQGSSETNISFVIGEKDLENCLKKLHKTFIEDVN</sequence>
<dbReference type="FunCoup" id="D7DTR1">
    <property type="interactions" value="198"/>
</dbReference>
<dbReference type="Pfam" id="PF22468">
    <property type="entry name" value="ACT_9"/>
    <property type="match status" value="2"/>
</dbReference>
<feature type="domain" description="ACT" evidence="9">
    <location>
        <begin position="415"/>
        <end position="478"/>
    </location>
</feature>
<dbReference type="NCBIfam" id="NF004938">
    <property type="entry name" value="PRK06291.1"/>
    <property type="match status" value="1"/>
</dbReference>
<keyword evidence="8" id="KW-0028">Amino-acid biosynthesis</keyword>
<accession>D7DTR1</accession>
<dbReference type="PIRSF" id="PIRSF000726">
    <property type="entry name" value="Asp_kin"/>
    <property type="match status" value="1"/>
</dbReference>
<dbReference type="SUPFAM" id="SSF53633">
    <property type="entry name" value="Carbamate kinase-like"/>
    <property type="match status" value="1"/>
</dbReference>
<dbReference type="GO" id="GO:0009090">
    <property type="term" value="P:homoserine biosynthetic process"/>
    <property type="evidence" value="ECO:0007669"/>
    <property type="project" value="TreeGrafter"/>
</dbReference>
<dbReference type="KEGG" id="mvo:Mvol_0862"/>
<dbReference type="GO" id="GO:0009088">
    <property type="term" value="P:threonine biosynthetic process"/>
    <property type="evidence" value="ECO:0007669"/>
    <property type="project" value="UniProtKB-UniPathway"/>
</dbReference>
<evidence type="ECO:0000256" key="8">
    <source>
        <dbReference type="RuleBase" id="RU004249"/>
    </source>
</evidence>
<evidence type="ECO:0000256" key="3">
    <source>
        <dbReference type="ARBA" id="ARBA00022741"/>
    </source>
</evidence>
<dbReference type="Pfam" id="PF00696">
    <property type="entry name" value="AA_kinase"/>
    <property type="match status" value="1"/>
</dbReference>
<dbReference type="InParanoid" id="D7DTR1"/>
<name>D7DTR1_METV3</name>
<evidence type="ECO:0000256" key="2">
    <source>
        <dbReference type="ARBA" id="ARBA00022679"/>
    </source>
</evidence>
<organism evidence="10 11">
    <name type="scientific">Methanococcus voltae (strain ATCC BAA-1334 / A3)</name>
    <dbReference type="NCBI Taxonomy" id="456320"/>
    <lineage>
        <taxon>Archaea</taxon>
        <taxon>Methanobacteriati</taxon>
        <taxon>Methanobacteriota</taxon>
        <taxon>Methanomada group</taxon>
        <taxon>Methanococci</taxon>
        <taxon>Methanococcales</taxon>
        <taxon>Methanococcaceae</taxon>
        <taxon>Methanococcus</taxon>
    </lineage>
</organism>
<dbReference type="InterPro" id="IPR045865">
    <property type="entry name" value="ACT-like_dom_sf"/>
</dbReference>
<keyword evidence="11" id="KW-1185">Reference proteome</keyword>
<dbReference type="AlphaFoldDB" id="D7DTR1"/>
<dbReference type="PROSITE" id="PS51671">
    <property type="entry name" value="ACT"/>
    <property type="match status" value="2"/>
</dbReference>
<comment type="pathway">
    <text evidence="8">Amino-acid biosynthesis; L-methionine biosynthesis via de novo pathway; L-homoserine from L-aspartate: step 1/3.</text>
</comment>